<name>A0ABP0RLB4_9DINO</name>
<dbReference type="GO" id="GO:0005840">
    <property type="term" value="C:ribosome"/>
    <property type="evidence" value="ECO:0007669"/>
    <property type="project" value="UniProtKB-KW"/>
</dbReference>
<comment type="caution">
    <text evidence="1">The sequence shown here is derived from an EMBL/GenBank/DDBJ whole genome shotgun (WGS) entry which is preliminary data.</text>
</comment>
<evidence type="ECO:0000313" key="1">
    <source>
        <dbReference type="EMBL" id="CAK9101402.1"/>
    </source>
</evidence>
<dbReference type="EMBL" id="CAXAMM010041818">
    <property type="protein sequence ID" value="CAK9101402.1"/>
    <property type="molecule type" value="Genomic_DNA"/>
</dbReference>
<organism evidence="1 2">
    <name type="scientific">Durusdinium trenchii</name>
    <dbReference type="NCBI Taxonomy" id="1381693"/>
    <lineage>
        <taxon>Eukaryota</taxon>
        <taxon>Sar</taxon>
        <taxon>Alveolata</taxon>
        <taxon>Dinophyceae</taxon>
        <taxon>Suessiales</taxon>
        <taxon>Symbiodiniaceae</taxon>
        <taxon>Durusdinium</taxon>
    </lineage>
</organism>
<proteinExistence type="predicted"/>
<dbReference type="Proteomes" id="UP001642464">
    <property type="component" value="Unassembled WGS sequence"/>
</dbReference>
<keyword evidence="1" id="KW-0689">Ribosomal protein</keyword>
<keyword evidence="1" id="KW-0687">Ribonucleoprotein</keyword>
<evidence type="ECO:0000313" key="2">
    <source>
        <dbReference type="Proteomes" id="UP001642464"/>
    </source>
</evidence>
<protein>
    <submittedName>
        <fullName evidence="1">40S ribosomal protein S6</fullName>
    </submittedName>
</protein>
<sequence>MVGFAEIAEQYLAATGDNDGVTTVGGNLAGWGLIPMIQQATFHNMPVAFATARITPVDDYIPLGRELQSLIYWWFPDTMFALDSPSIVIFPDYSPSEQKQQIYRTMWLGGLSA</sequence>
<gene>
    <name evidence="1" type="ORF">SCF082_LOCUS47421</name>
</gene>
<keyword evidence="2" id="KW-1185">Reference proteome</keyword>
<reference evidence="1 2" key="1">
    <citation type="submission" date="2024-02" db="EMBL/GenBank/DDBJ databases">
        <authorList>
            <person name="Chen Y."/>
            <person name="Shah S."/>
            <person name="Dougan E. K."/>
            <person name="Thang M."/>
            <person name="Chan C."/>
        </authorList>
    </citation>
    <scope>NUCLEOTIDE SEQUENCE [LARGE SCALE GENOMIC DNA]</scope>
</reference>
<accession>A0ABP0RLB4</accession>